<proteinExistence type="predicted"/>
<gene>
    <name evidence="3" type="ORF">ZT1A5_G4797</name>
</gene>
<feature type="region of interest" description="Disordered" evidence="2">
    <location>
        <begin position="1"/>
        <end position="64"/>
    </location>
</feature>
<protein>
    <submittedName>
        <fullName evidence="3">Uncharacterized protein</fullName>
    </submittedName>
</protein>
<feature type="compositionally biased region" description="Basic and acidic residues" evidence="2">
    <location>
        <begin position="14"/>
        <end position="27"/>
    </location>
</feature>
<evidence type="ECO:0000256" key="2">
    <source>
        <dbReference type="SAM" id="MobiDB-lite"/>
    </source>
</evidence>
<feature type="region of interest" description="Disordered" evidence="2">
    <location>
        <begin position="470"/>
        <end position="504"/>
    </location>
</feature>
<evidence type="ECO:0000256" key="1">
    <source>
        <dbReference type="SAM" id="Coils"/>
    </source>
</evidence>
<dbReference type="AlphaFoldDB" id="A0A1Y6LFT7"/>
<feature type="compositionally biased region" description="Acidic residues" evidence="2">
    <location>
        <begin position="480"/>
        <end position="496"/>
    </location>
</feature>
<dbReference type="Proteomes" id="UP000215453">
    <property type="component" value="Chromosome 4"/>
</dbReference>
<feature type="compositionally biased region" description="Polar residues" evidence="2">
    <location>
        <begin position="30"/>
        <end position="42"/>
    </location>
</feature>
<evidence type="ECO:0000313" key="4">
    <source>
        <dbReference type="Proteomes" id="UP000215453"/>
    </source>
</evidence>
<feature type="coiled-coil region" evidence="1">
    <location>
        <begin position="330"/>
        <end position="357"/>
    </location>
</feature>
<name>A0A1Y6LFT7_ZYMTR</name>
<accession>A0A1Y6LFT7</accession>
<feature type="region of interest" description="Disordered" evidence="2">
    <location>
        <begin position="426"/>
        <end position="456"/>
    </location>
</feature>
<evidence type="ECO:0000313" key="3">
    <source>
        <dbReference type="EMBL" id="SMY23357.1"/>
    </source>
</evidence>
<organism evidence="3 4">
    <name type="scientific">Zymoseptoria tritici ST99CH_1A5</name>
    <dbReference type="NCBI Taxonomy" id="1276529"/>
    <lineage>
        <taxon>Eukaryota</taxon>
        <taxon>Fungi</taxon>
        <taxon>Dikarya</taxon>
        <taxon>Ascomycota</taxon>
        <taxon>Pezizomycotina</taxon>
        <taxon>Dothideomycetes</taxon>
        <taxon>Dothideomycetidae</taxon>
        <taxon>Mycosphaerellales</taxon>
        <taxon>Mycosphaerellaceae</taxon>
        <taxon>Zymoseptoria</taxon>
    </lineage>
</organism>
<sequence length="504" mass="55328">MAHSKKKTTATYHTMRERDSVRSEAKSHFKPNTTVRTTSPAVSTEDLPSCADETPIRGPEGSDKAIPAVSQAFYIAADVEGHTDAATVLSTECAEAFVPPRSESFESAQVSKPPPSIQSVPDILPCSSESLKPTSVQRYCLPHRSSGIFSTSSATRQPFAFGAASNLQPQSFVFGNTRADHFIFSHAETRSQQTFASQSSKLWNPHGSVLRSHSLLYHPVEPSTGGRRSFIAEIVHESWLQLQTWHNIYGRCSREFNLQLQTAKVRGIVTDMIADLTHVAEHLNSGTTELGYALGALWTLEKINQMSKEVQDMSVMLGDLGVGKYGALLKEEAGKEVSRVEEALRSFEERRKRLMEIQANDTKRYLAQQATSHMTRPQVALWPAPGSNSLDALRVCTESHIDRPVFAQTRPLGGNGELRLPVLASNEQEVPGGRPTGESGDDMFDGPADLDAASHKLEKLQTEQKVFKVSYAAPEYSSDSSDDTEDWEAEISDSDSENGGMKLV</sequence>
<dbReference type="EMBL" id="LT882679">
    <property type="protein sequence ID" value="SMY23357.1"/>
    <property type="molecule type" value="Genomic_DNA"/>
</dbReference>
<keyword evidence="1" id="KW-0175">Coiled coil</keyword>
<reference evidence="3 4" key="1">
    <citation type="submission" date="2016-10" db="EMBL/GenBank/DDBJ databases">
        <authorList>
            <person name="Varghese N."/>
        </authorList>
    </citation>
    <scope>NUCLEOTIDE SEQUENCE [LARGE SCALE GENOMIC DNA]</scope>
</reference>